<proteinExistence type="predicted"/>
<dbReference type="CDD" id="cd21112">
    <property type="entry name" value="alphaLP-like"/>
    <property type="match status" value="1"/>
</dbReference>
<protein>
    <recommendedName>
        <fullName evidence="3">Trypsin-like cysteine/serine peptidase domain-containing protein</fullName>
    </recommendedName>
</protein>
<evidence type="ECO:0000313" key="1">
    <source>
        <dbReference type="EMBL" id="RIB22790.1"/>
    </source>
</evidence>
<comment type="caution">
    <text evidence="1">The sequence shown here is derived from an EMBL/GenBank/DDBJ whole genome shotgun (WGS) entry which is preliminary data.</text>
</comment>
<dbReference type="OrthoDB" id="2345133at2759"/>
<dbReference type="Proteomes" id="UP000266673">
    <property type="component" value="Unassembled WGS sequence"/>
</dbReference>
<keyword evidence="2" id="KW-1185">Reference proteome</keyword>
<evidence type="ECO:0000313" key="2">
    <source>
        <dbReference type="Proteomes" id="UP000266673"/>
    </source>
</evidence>
<organism evidence="1 2">
    <name type="scientific">Gigaspora rosea</name>
    <dbReference type="NCBI Taxonomy" id="44941"/>
    <lineage>
        <taxon>Eukaryota</taxon>
        <taxon>Fungi</taxon>
        <taxon>Fungi incertae sedis</taxon>
        <taxon>Mucoromycota</taxon>
        <taxon>Glomeromycotina</taxon>
        <taxon>Glomeromycetes</taxon>
        <taxon>Diversisporales</taxon>
        <taxon>Gigasporaceae</taxon>
        <taxon>Gigaspora</taxon>
    </lineage>
</organism>
<gene>
    <name evidence="1" type="ORF">C2G38_2293809</name>
</gene>
<name>A0A397VJX4_9GLOM</name>
<evidence type="ECO:0008006" key="3">
    <source>
        <dbReference type="Google" id="ProtNLM"/>
    </source>
</evidence>
<dbReference type="InterPro" id="IPR009003">
    <property type="entry name" value="Peptidase_S1_PA"/>
</dbReference>
<reference evidence="1 2" key="1">
    <citation type="submission" date="2018-06" db="EMBL/GenBank/DDBJ databases">
        <title>Comparative genomics reveals the genomic features of Rhizophagus irregularis, R. cerebriforme, R. diaphanum and Gigaspora rosea, and their symbiotic lifestyle signature.</title>
        <authorList>
            <person name="Morin E."/>
            <person name="San Clemente H."/>
            <person name="Chen E.C.H."/>
            <person name="De La Providencia I."/>
            <person name="Hainaut M."/>
            <person name="Kuo A."/>
            <person name="Kohler A."/>
            <person name="Murat C."/>
            <person name="Tang N."/>
            <person name="Roy S."/>
            <person name="Loubradou J."/>
            <person name="Henrissat B."/>
            <person name="Grigoriev I.V."/>
            <person name="Corradi N."/>
            <person name="Roux C."/>
            <person name="Martin F.M."/>
        </authorList>
    </citation>
    <scope>NUCLEOTIDE SEQUENCE [LARGE SCALE GENOMIC DNA]</scope>
    <source>
        <strain evidence="1 2">DAOM 194757</strain>
    </source>
</reference>
<dbReference type="SUPFAM" id="SSF50494">
    <property type="entry name" value="Trypsin-like serine proteases"/>
    <property type="match status" value="1"/>
</dbReference>
<dbReference type="InterPro" id="IPR043504">
    <property type="entry name" value="Peptidase_S1_PA_chymotrypsin"/>
</dbReference>
<dbReference type="Gene3D" id="2.40.10.10">
    <property type="entry name" value="Trypsin-like serine proteases"/>
    <property type="match status" value="2"/>
</dbReference>
<dbReference type="EMBL" id="QKWP01000292">
    <property type="protein sequence ID" value="RIB22790.1"/>
    <property type="molecule type" value="Genomic_DNA"/>
</dbReference>
<accession>A0A397VJX4</accession>
<sequence>MRDENEFISSFEGTYIDLIEDELYLVVNTVKDSKVDELLALPQINSYKDFLHFEKANNSISQIYLNFGEIIHITQSMRPQGVIVYIDMSINNNVLYILHSEIDNTEFINAVEPFNPSIIYEDPPPAPQNIIQSQLNDDFNSVELRILGGDGLYNNETESICSVGFWTRDKYNQNELYIITAGHCMDEENVQKYNFFFMNHGILRYPNAHILDQLIISDGVPVYSHGVHMCKSGSTSHFTCGHVLGLNGIYSSREGIAYELIITDMSAETGDSGGSVISFVSPQDLNLVAAHGIHILRGACAQPIDTIFRVIKENTERELTLYQRGS</sequence>
<dbReference type="AlphaFoldDB" id="A0A397VJX4"/>